<reference evidence="2" key="1">
    <citation type="journal article" date="2023" name="G3 (Bethesda)">
        <title>Genome assembly and association tests identify interacting loci associated with vigor, precocity, and sex in interspecific pistachio rootstocks.</title>
        <authorList>
            <person name="Palmer W."/>
            <person name="Jacygrad E."/>
            <person name="Sagayaradj S."/>
            <person name="Cavanaugh K."/>
            <person name="Han R."/>
            <person name="Bertier L."/>
            <person name="Beede B."/>
            <person name="Kafkas S."/>
            <person name="Golino D."/>
            <person name="Preece J."/>
            <person name="Michelmore R."/>
        </authorList>
    </citation>
    <scope>NUCLEOTIDE SEQUENCE [LARGE SCALE GENOMIC DNA]</scope>
</reference>
<keyword evidence="2" id="KW-1185">Reference proteome</keyword>
<accession>A0ACC1CBZ3</accession>
<gene>
    <name evidence="1" type="ORF">Patl1_00003</name>
</gene>
<protein>
    <submittedName>
        <fullName evidence="1">Uncharacterized protein</fullName>
    </submittedName>
</protein>
<name>A0ACC1CBZ3_9ROSI</name>
<proteinExistence type="predicted"/>
<evidence type="ECO:0000313" key="2">
    <source>
        <dbReference type="Proteomes" id="UP001164250"/>
    </source>
</evidence>
<sequence>MSSQSLSLCCKNYDDVMFSLKFILHTYYPKAGEKMVSLNNSQQLSLLHRLESSKSVGELKQIHALIIRTGFPQTELVCDKIMSFLDSSCNETLHYAGSLIKHLKNPEVHRYNSIIKCLCSSNSKASEAIALYKEMLVKGLLPNSYTIPYVLKACAQSQALRVGQQIHAYSMKTPLLSNVYVLNTQMRLYAVCGLIEAVHKLFHFHRGPQKDLVSWTTLIQAYVKMGYPREAIQAFFDMCQANLRPDGMTLVIVLSACSKLGDLILGTKIHRYIHDNRLNLNPDVFVHNALVDMYLKCGNTCLACKVFDEMPVKNVVSWNSMIGGLAQQGKFKEALEKFQRMQGVGLKPDDVTLVCTLNCCANLGLLELGHYNVGKGKGRSVKQFVEARKKATEVDVMVEYLSRRPGDYAEVCSDPTKIGRELNWTARYTDLEESSKIAWRWEESHMNGYDPSSATD</sequence>
<dbReference type="EMBL" id="CM047897">
    <property type="protein sequence ID" value="KAJ0113167.1"/>
    <property type="molecule type" value="Genomic_DNA"/>
</dbReference>
<comment type="caution">
    <text evidence="1">The sequence shown here is derived from an EMBL/GenBank/DDBJ whole genome shotgun (WGS) entry which is preliminary data.</text>
</comment>
<organism evidence="1 2">
    <name type="scientific">Pistacia atlantica</name>
    <dbReference type="NCBI Taxonomy" id="434234"/>
    <lineage>
        <taxon>Eukaryota</taxon>
        <taxon>Viridiplantae</taxon>
        <taxon>Streptophyta</taxon>
        <taxon>Embryophyta</taxon>
        <taxon>Tracheophyta</taxon>
        <taxon>Spermatophyta</taxon>
        <taxon>Magnoliopsida</taxon>
        <taxon>eudicotyledons</taxon>
        <taxon>Gunneridae</taxon>
        <taxon>Pentapetalae</taxon>
        <taxon>rosids</taxon>
        <taxon>malvids</taxon>
        <taxon>Sapindales</taxon>
        <taxon>Anacardiaceae</taxon>
        <taxon>Pistacia</taxon>
    </lineage>
</organism>
<evidence type="ECO:0000313" key="1">
    <source>
        <dbReference type="EMBL" id="KAJ0113167.1"/>
    </source>
</evidence>
<dbReference type="Proteomes" id="UP001164250">
    <property type="component" value="Chromosome 1"/>
</dbReference>